<evidence type="ECO:0000313" key="4">
    <source>
        <dbReference type="Proteomes" id="UP001595530"/>
    </source>
</evidence>
<dbReference type="PROSITE" id="PS50405">
    <property type="entry name" value="GST_CTER"/>
    <property type="match status" value="1"/>
</dbReference>
<comment type="caution">
    <text evidence="3">The sequence shown here is derived from an EMBL/GenBank/DDBJ whole genome shotgun (WGS) entry which is preliminary data.</text>
</comment>
<dbReference type="SUPFAM" id="SSF47616">
    <property type="entry name" value="GST C-terminal domain-like"/>
    <property type="match status" value="1"/>
</dbReference>
<dbReference type="Gene3D" id="1.20.1050.10">
    <property type="match status" value="1"/>
</dbReference>
<dbReference type="InterPro" id="IPR036249">
    <property type="entry name" value="Thioredoxin-like_sf"/>
</dbReference>
<dbReference type="SUPFAM" id="SSF52833">
    <property type="entry name" value="Thioredoxin-like"/>
    <property type="match status" value="1"/>
</dbReference>
<protein>
    <submittedName>
        <fullName evidence="3">Glutathione S-transferase family protein</fullName>
    </submittedName>
</protein>
<gene>
    <name evidence="3" type="ORF">ACFOFO_23025</name>
</gene>
<evidence type="ECO:0000259" key="1">
    <source>
        <dbReference type="PROSITE" id="PS50404"/>
    </source>
</evidence>
<dbReference type="PANTHER" id="PTHR44051">
    <property type="entry name" value="GLUTATHIONE S-TRANSFERASE-RELATED"/>
    <property type="match status" value="1"/>
</dbReference>
<accession>A0ABV7FB06</accession>
<keyword evidence="4" id="KW-1185">Reference proteome</keyword>
<name>A0ABV7FB06_9BURK</name>
<dbReference type="InterPro" id="IPR010987">
    <property type="entry name" value="Glutathione-S-Trfase_C-like"/>
</dbReference>
<dbReference type="EMBL" id="JBHRTP010000089">
    <property type="protein sequence ID" value="MFC3110790.1"/>
    <property type="molecule type" value="Genomic_DNA"/>
</dbReference>
<dbReference type="RefSeq" id="WP_390323911.1">
    <property type="nucleotide sequence ID" value="NZ_JBHRTP010000089.1"/>
</dbReference>
<dbReference type="PROSITE" id="PS50404">
    <property type="entry name" value="GST_NTER"/>
    <property type="match status" value="1"/>
</dbReference>
<sequence length="216" mass="24204">MEIEFHCASGSPYAWRVWLALEHKALAYDLKMLSFSAGDLQKPEFLVLNPRHKVPVIVDHGFALYESAAILEYLEDTYPDSGGRLFPPGAKSRALVRRLVREADEYLARALEAMVDEILFKPAAEWNGAAIAHARDTFAQELAHFECALNSDFLVEGAGAADFTLYPLIALALRMELRKPDLALRSAVGPKLGAWMQRVEALPYFARTYPPHWKSS</sequence>
<dbReference type="SFLD" id="SFLDG00358">
    <property type="entry name" value="Main_(cytGST)"/>
    <property type="match status" value="1"/>
</dbReference>
<dbReference type="Gene3D" id="3.40.30.10">
    <property type="entry name" value="Glutaredoxin"/>
    <property type="match status" value="1"/>
</dbReference>
<evidence type="ECO:0000313" key="3">
    <source>
        <dbReference type="EMBL" id="MFC3110790.1"/>
    </source>
</evidence>
<organism evidence="3 4">
    <name type="scientific">Undibacterium arcticum</name>
    <dbReference type="NCBI Taxonomy" id="1762892"/>
    <lineage>
        <taxon>Bacteria</taxon>
        <taxon>Pseudomonadati</taxon>
        <taxon>Pseudomonadota</taxon>
        <taxon>Betaproteobacteria</taxon>
        <taxon>Burkholderiales</taxon>
        <taxon>Oxalobacteraceae</taxon>
        <taxon>Undibacterium</taxon>
    </lineage>
</organism>
<dbReference type="InterPro" id="IPR004045">
    <property type="entry name" value="Glutathione_S-Trfase_N"/>
</dbReference>
<dbReference type="Pfam" id="PF13409">
    <property type="entry name" value="GST_N_2"/>
    <property type="match status" value="1"/>
</dbReference>
<dbReference type="InterPro" id="IPR036282">
    <property type="entry name" value="Glutathione-S-Trfase_C_sf"/>
</dbReference>
<proteinExistence type="predicted"/>
<reference evidence="4" key="1">
    <citation type="journal article" date="2019" name="Int. J. Syst. Evol. Microbiol.">
        <title>The Global Catalogue of Microorganisms (GCM) 10K type strain sequencing project: providing services to taxonomists for standard genome sequencing and annotation.</title>
        <authorList>
            <consortium name="The Broad Institute Genomics Platform"/>
            <consortium name="The Broad Institute Genome Sequencing Center for Infectious Disease"/>
            <person name="Wu L."/>
            <person name="Ma J."/>
        </authorList>
    </citation>
    <scope>NUCLEOTIDE SEQUENCE [LARGE SCALE GENOMIC DNA]</scope>
    <source>
        <strain evidence="4">KCTC 42986</strain>
    </source>
</reference>
<dbReference type="SFLD" id="SFLDS00019">
    <property type="entry name" value="Glutathione_Transferase_(cytos"/>
    <property type="match status" value="1"/>
</dbReference>
<feature type="domain" description="GST N-terminal" evidence="1">
    <location>
        <begin position="1"/>
        <end position="82"/>
    </location>
</feature>
<feature type="domain" description="GST C-terminal" evidence="2">
    <location>
        <begin position="89"/>
        <end position="216"/>
    </location>
</feature>
<dbReference type="PANTHER" id="PTHR44051:SF8">
    <property type="entry name" value="GLUTATHIONE S-TRANSFERASE GSTA"/>
    <property type="match status" value="1"/>
</dbReference>
<dbReference type="InterPro" id="IPR040079">
    <property type="entry name" value="Glutathione_S-Trfase"/>
</dbReference>
<evidence type="ECO:0000259" key="2">
    <source>
        <dbReference type="PROSITE" id="PS50405"/>
    </source>
</evidence>
<dbReference type="Proteomes" id="UP001595530">
    <property type="component" value="Unassembled WGS sequence"/>
</dbReference>